<dbReference type="CDD" id="cd00586">
    <property type="entry name" value="4HBT"/>
    <property type="match status" value="1"/>
</dbReference>
<organism evidence="1 2">
    <name type="scientific">Enterovibrio norvegicus FF-454</name>
    <dbReference type="NCBI Taxonomy" id="1185651"/>
    <lineage>
        <taxon>Bacteria</taxon>
        <taxon>Pseudomonadati</taxon>
        <taxon>Pseudomonadota</taxon>
        <taxon>Gammaproteobacteria</taxon>
        <taxon>Vibrionales</taxon>
        <taxon>Vibrionaceae</taxon>
        <taxon>Enterovibrio</taxon>
    </lineage>
</organism>
<dbReference type="AlphaFoldDB" id="A0A1E5C849"/>
<protein>
    <submittedName>
        <fullName evidence="1">4-hydroxybenzoyl-CoA thioesterase</fullName>
    </submittedName>
</protein>
<dbReference type="SUPFAM" id="SSF54637">
    <property type="entry name" value="Thioesterase/thiol ester dehydrase-isomerase"/>
    <property type="match status" value="1"/>
</dbReference>
<accession>A0A1E5C849</accession>
<evidence type="ECO:0000313" key="2">
    <source>
        <dbReference type="Proteomes" id="UP000095039"/>
    </source>
</evidence>
<gene>
    <name evidence="1" type="ORF">A1OK_08050</name>
</gene>
<dbReference type="Proteomes" id="UP000095039">
    <property type="component" value="Unassembled WGS sequence"/>
</dbReference>
<reference evidence="1 2" key="1">
    <citation type="journal article" date="2012" name="Science">
        <title>Ecological populations of bacteria act as socially cohesive units of antibiotic production and resistance.</title>
        <authorList>
            <person name="Cordero O.X."/>
            <person name="Wildschutte H."/>
            <person name="Kirkup B."/>
            <person name="Proehl S."/>
            <person name="Ngo L."/>
            <person name="Hussain F."/>
            <person name="Le Roux F."/>
            <person name="Mincer T."/>
            <person name="Polz M.F."/>
        </authorList>
    </citation>
    <scope>NUCLEOTIDE SEQUENCE [LARGE SCALE GENOMIC DNA]</scope>
    <source>
        <strain evidence="1 2">FF-454</strain>
    </source>
</reference>
<dbReference type="Pfam" id="PF13279">
    <property type="entry name" value="4HBT_2"/>
    <property type="match status" value="1"/>
</dbReference>
<evidence type="ECO:0000313" key="1">
    <source>
        <dbReference type="EMBL" id="OEE61701.1"/>
    </source>
</evidence>
<proteinExistence type="predicted"/>
<sequence length="151" mass="17469">MSTVHLRAEATIVTSFQDADPMGVIYHGNYFRFFEEARRLLMEKIDYGYRDMEASGFLWPVIDANVRYIKAIEYNQTIRIIATLAEWENRLKVDYLITDPQSGKRLCKGHTVQVPVRLDNKELQFEAPKVLEDKLLAYSALSAELGAHFHD</sequence>
<dbReference type="EMBL" id="AJWN02000043">
    <property type="protein sequence ID" value="OEE61701.1"/>
    <property type="molecule type" value="Genomic_DNA"/>
</dbReference>
<keyword evidence="2" id="KW-1185">Reference proteome</keyword>
<dbReference type="Gene3D" id="3.10.129.10">
    <property type="entry name" value="Hotdog Thioesterase"/>
    <property type="match status" value="1"/>
</dbReference>
<dbReference type="RefSeq" id="WP_016960294.1">
    <property type="nucleotide sequence ID" value="NZ_AJWN02000043.1"/>
</dbReference>
<dbReference type="InterPro" id="IPR029069">
    <property type="entry name" value="HotDog_dom_sf"/>
</dbReference>
<comment type="caution">
    <text evidence="1">The sequence shown here is derived from an EMBL/GenBank/DDBJ whole genome shotgun (WGS) entry which is preliminary data.</text>
</comment>
<name>A0A1E5C849_9GAMM</name>